<dbReference type="AlphaFoldDB" id="A0A644TAJ4"/>
<organism evidence="2">
    <name type="scientific">bioreactor metagenome</name>
    <dbReference type="NCBI Taxonomy" id="1076179"/>
    <lineage>
        <taxon>unclassified sequences</taxon>
        <taxon>metagenomes</taxon>
        <taxon>ecological metagenomes</taxon>
    </lineage>
</organism>
<sequence length="159" mass="17289">MRIGVISDTHGDMAAVKKAANAVGLVDLWLHAGDYSQDACYLNELTGVRVISAKGNCDGQAAAKIDEFLDIGGLMVWLTHGHRYRVKQGLSDLRYWAKQYEAAIVVYGHTHLPELTHDDDVLFFNPGSPLSAGGHRSTCGVINIEGNDISAQHIEIMSL</sequence>
<dbReference type="EMBL" id="VSSQ01000021">
    <property type="protein sequence ID" value="MPL63497.1"/>
    <property type="molecule type" value="Genomic_DNA"/>
</dbReference>
<comment type="caution">
    <text evidence="2">The sequence shown here is derived from an EMBL/GenBank/DDBJ whole genome shotgun (WGS) entry which is preliminary data.</text>
</comment>
<protein>
    <recommendedName>
        <fullName evidence="1">Calcineurin-like phosphoesterase domain-containing protein</fullName>
    </recommendedName>
</protein>
<dbReference type="InterPro" id="IPR029052">
    <property type="entry name" value="Metallo-depent_PP-like"/>
</dbReference>
<accession>A0A644TAJ4</accession>
<evidence type="ECO:0000313" key="2">
    <source>
        <dbReference type="EMBL" id="MPL63497.1"/>
    </source>
</evidence>
<reference evidence="2" key="1">
    <citation type="submission" date="2019-08" db="EMBL/GenBank/DDBJ databases">
        <authorList>
            <person name="Kucharzyk K."/>
            <person name="Murdoch R.W."/>
            <person name="Higgins S."/>
            <person name="Loffler F."/>
        </authorList>
    </citation>
    <scope>NUCLEOTIDE SEQUENCE</scope>
</reference>
<dbReference type="Gene3D" id="3.60.21.10">
    <property type="match status" value="1"/>
</dbReference>
<proteinExistence type="predicted"/>
<gene>
    <name evidence="2" type="ORF">SDC9_09133</name>
</gene>
<evidence type="ECO:0000259" key="1">
    <source>
        <dbReference type="Pfam" id="PF12850"/>
    </source>
</evidence>
<feature type="domain" description="Calcineurin-like phosphoesterase" evidence="1">
    <location>
        <begin position="1"/>
        <end position="145"/>
    </location>
</feature>
<dbReference type="SUPFAM" id="SSF56300">
    <property type="entry name" value="Metallo-dependent phosphatases"/>
    <property type="match status" value="1"/>
</dbReference>
<dbReference type="InterPro" id="IPR000979">
    <property type="entry name" value="Phosphodiesterase_MJ0936/Vps29"/>
</dbReference>
<dbReference type="PANTHER" id="PTHR11124">
    <property type="entry name" value="VACUOLAR SORTING PROTEIN VPS29"/>
    <property type="match status" value="1"/>
</dbReference>
<name>A0A644TAJ4_9ZZZZ</name>
<dbReference type="Pfam" id="PF12850">
    <property type="entry name" value="Metallophos_2"/>
    <property type="match status" value="1"/>
</dbReference>
<dbReference type="NCBIfam" id="TIGR00040">
    <property type="entry name" value="yfcE"/>
    <property type="match status" value="1"/>
</dbReference>
<dbReference type="InterPro" id="IPR024654">
    <property type="entry name" value="Calcineurin-like_PHP_lpxH"/>
</dbReference>